<dbReference type="InterPro" id="IPR005502">
    <property type="entry name" value="Ribosyl_crysJ1"/>
</dbReference>
<dbReference type="SUPFAM" id="SSF101478">
    <property type="entry name" value="ADP-ribosylglycohydrolase"/>
    <property type="match status" value="1"/>
</dbReference>
<dbReference type="AlphaFoldDB" id="A0A1M5LHV6"/>
<dbReference type="Gene3D" id="2.60.120.560">
    <property type="entry name" value="Exo-inulinase, domain 1"/>
    <property type="match status" value="1"/>
</dbReference>
<gene>
    <name evidence="2" type="ORF">SAMN05444169_3477</name>
</gene>
<keyword evidence="1" id="KW-0479">Metal-binding</keyword>
<dbReference type="GO" id="GO:0046872">
    <property type="term" value="F:metal ion binding"/>
    <property type="evidence" value="ECO:0007669"/>
    <property type="project" value="UniProtKB-KW"/>
</dbReference>
<dbReference type="Pfam" id="PF03747">
    <property type="entry name" value="ADP_ribosyl_GH"/>
    <property type="match status" value="1"/>
</dbReference>
<comment type="cofactor">
    <cofactor evidence="1">
        <name>Mg(2+)</name>
        <dbReference type="ChEBI" id="CHEBI:18420"/>
    </cofactor>
    <text evidence="1">Binds 2 magnesium ions per subunit.</text>
</comment>
<feature type="binding site" evidence="1">
    <location>
        <position position="65"/>
    </location>
    <ligand>
        <name>Mg(2+)</name>
        <dbReference type="ChEBI" id="CHEBI:18420"/>
        <label>1</label>
    </ligand>
</feature>
<feature type="binding site" evidence="1">
    <location>
        <position position="294"/>
    </location>
    <ligand>
        <name>Mg(2+)</name>
        <dbReference type="ChEBI" id="CHEBI:18420"/>
        <label>1</label>
    </ligand>
</feature>
<feature type="binding site" evidence="1">
    <location>
        <position position="66"/>
    </location>
    <ligand>
        <name>Mg(2+)</name>
        <dbReference type="ChEBI" id="CHEBI:18420"/>
        <label>1</label>
    </ligand>
</feature>
<dbReference type="Gene3D" id="1.10.4080.10">
    <property type="entry name" value="ADP-ribosylation/Crystallin J1"/>
    <property type="match status" value="1"/>
</dbReference>
<organism evidence="2 3">
    <name type="scientific">Bradyrhizobium erythrophlei</name>
    <dbReference type="NCBI Taxonomy" id="1437360"/>
    <lineage>
        <taxon>Bacteria</taxon>
        <taxon>Pseudomonadati</taxon>
        <taxon>Pseudomonadota</taxon>
        <taxon>Alphaproteobacteria</taxon>
        <taxon>Hyphomicrobiales</taxon>
        <taxon>Nitrobacteraceae</taxon>
        <taxon>Bradyrhizobium</taxon>
    </lineage>
</organism>
<evidence type="ECO:0000256" key="1">
    <source>
        <dbReference type="PIRSR" id="PIRSR605502-1"/>
    </source>
</evidence>
<dbReference type="InterPro" id="IPR036705">
    <property type="entry name" value="Ribosyl_crysJ1_sf"/>
</dbReference>
<accession>A0A1M5LHV6</accession>
<dbReference type="EMBL" id="LT670818">
    <property type="protein sequence ID" value="SHG64627.1"/>
    <property type="molecule type" value="Genomic_DNA"/>
</dbReference>
<keyword evidence="2" id="KW-0378">Hydrolase</keyword>
<proteinExistence type="predicted"/>
<protein>
    <submittedName>
        <fullName evidence="2">ADP-ribosylglycohydrolase</fullName>
    </submittedName>
</protein>
<dbReference type="RefSeq" id="WP_079567018.1">
    <property type="nucleotide sequence ID" value="NZ_LT670818.1"/>
</dbReference>
<name>A0A1M5LHV6_9BRAD</name>
<reference evidence="2 3" key="1">
    <citation type="submission" date="2016-11" db="EMBL/GenBank/DDBJ databases">
        <authorList>
            <person name="Jaros S."/>
            <person name="Januszkiewicz K."/>
            <person name="Wedrychowicz H."/>
        </authorList>
    </citation>
    <scope>NUCLEOTIDE SEQUENCE [LARGE SCALE GENOMIC DNA]</scope>
    <source>
        <strain evidence="2 3">GAS242</strain>
    </source>
</reference>
<evidence type="ECO:0000313" key="3">
    <source>
        <dbReference type="Proteomes" id="UP000190675"/>
    </source>
</evidence>
<feature type="binding site" evidence="1">
    <location>
        <position position="64"/>
    </location>
    <ligand>
        <name>Mg(2+)</name>
        <dbReference type="ChEBI" id="CHEBI:18420"/>
        <label>1</label>
    </ligand>
</feature>
<dbReference type="OrthoDB" id="9761704at2"/>
<sequence>MPAIPNDYSERVYAGVLGKLIGVYLGRPFEGWTYERIMEELGPINFYVNERHDVALRSHHLVVTDDDVSGTFAFPRALADHGFPKRLTSEQVGNTWLNYLVEDRSILWWGGIGNSTEHTAYLRLKSGVPAPRSGSSELNGKTVAEQIGAQIFIDGWAMVSPGNPDQAVWLAEQAARVSHDGEAVHAAKLLAAMEAQAFVERDVQKLLDVGLGFVPRDALIRRVVEDVREWHAGDNGHDWERTRALIAQRYGYDKFPGNCHVIPNHALVILATLYGEGSFQEAMRIANTAGWDTDCNAGNVGCLFGIRTGLAGLDAGPDFRAPIADRMYISSADGGGSITDAVIEAQSLIGSGYTLAEAPPPAPAKNGARFNFNFPGSLQGFCSKAGSPAELHQVEIRNVPGHSRTGERSLAIGYRRLAPGRVARVATPTFFDKDVFTMPIYQLLACPTLYSGQTVECRLEADGSSGTVAVRLYASVYDERDELKQIYGETREIVPGGQAVLTWRVPDTGGYPVFGIGLQIEARDPLGVDGTIYLDYLTWHGAPEMVLKRPDNNLSTMWKHAWVNNVSQFQTRWEGLRITSGESTGFIAQGTRDWKDYRATSEIVPLLADQWGLAARLQGCERYYALMFDRTDGGRVRLIKKIHDETILATDRFAWQFDQKYEVALQVDGDKIEAYVAGKKLFAVRDTGELLLSGGGVGLIVDTGSISTQAVHVTAPISAS</sequence>
<dbReference type="Proteomes" id="UP000190675">
    <property type="component" value="Chromosome I"/>
</dbReference>
<evidence type="ECO:0000313" key="2">
    <source>
        <dbReference type="EMBL" id="SHG64627.1"/>
    </source>
</evidence>
<keyword evidence="1" id="KW-0460">Magnesium</keyword>
<dbReference type="GO" id="GO:0016787">
    <property type="term" value="F:hydrolase activity"/>
    <property type="evidence" value="ECO:0007669"/>
    <property type="project" value="UniProtKB-KW"/>
</dbReference>
<feature type="binding site" evidence="1">
    <location>
        <position position="292"/>
    </location>
    <ligand>
        <name>Mg(2+)</name>
        <dbReference type="ChEBI" id="CHEBI:18420"/>
        <label>1</label>
    </ligand>
</feature>